<dbReference type="OrthoDB" id="5584477at2759"/>
<keyword evidence="3" id="KW-1185">Reference proteome</keyword>
<evidence type="ECO:0000313" key="2">
    <source>
        <dbReference type="EMBL" id="QUC19045.1"/>
    </source>
</evidence>
<dbReference type="RefSeq" id="XP_042996718.1">
    <property type="nucleotide sequence ID" value="XM_043140784.1"/>
</dbReference>
<name>A0A8E5HP04_USTVR</name>
<protein>
    <submittedName>
        <fullName evidence="2">Uncharacterized protein</fullName>
    </submittedName>
</protein>
<dbReference type="EMBL" id="CP072754">
    <property type="protein sequence ID" value="QUC19045.1"/>
    <property type="molecule type" value="Genomic_DNA"/>
</dbReference>
<accession>A0A8E5HP04</accession>
<reference evidence="2" key="1">
    <citation type="submission" date="2020-03" db="EMBL/GenBank/DDBJ databases">
        <title>A mixture of massive structural variations and highly conserved coding sequences in Ustilaginoidea virens genome.</title>
        <authorList>
            <person name="Zhang K."/>
            <person name="Zhao Z."/>
            <person name="Zhang Z."/>
            <person name="Li Y."/>
            <person name="Hsiang T."/>
            <person name="Sun W."/>
        </authorList>
    </citation>
    <scope>NUCLEOTIDE SEQUENCE</scope>
    <source>
        <strain evidence="2">UV-8b</strain>
    </source>
</reference>
<dbReference type="Proteomes" id="UP000027002">
    <property type="component" value="Chromosome 2"/>
</dbReference>
<gene>
    <name evidence="2" type="ORF">UV8b_03286</name>
</gene>
<evidence type="ECO:0000313" key="3">
    <source>
        <dbReference type="Proteomes" id="UP000027002"/>
    </source>
</evidence>
<feature type="compositionally biased region" description="Polar residues" evidence="1">
    <location>
        <begin position="164"/>
        <end position="177"/>
    </location>
</feature>
<feature type="region of interest" description="Disordered" evidence="1">
    <location>
        <begin position="150"/>
        <end position="197"/>
    </location>
</feature>
<dbReference type="GeneID" id="66064064"/>
<dbReference type="KEGG" id="uvi:66064064"/>
<organism evidence="2 3">
    <name type="scientific">Ustilaginoidea virens</name>
    <name type="common">Rice false smut fungus</name>
    <name type="synonym">Villosiclava virens</name>
    <dbReference type="NCBI Taxonomy" id="1159556"/>
    <lineage>
        <taxon>Eukaryota</taxon>
        <taxon>Fungi</taxon>
        <taxon>Dikarya</taxon>
        <taxon>Ascomycota</taxon>
        <taxon>Pezizomycotina</taxon>
        <taxon>Sordariomycetes</taxon>
        <taxon>Hypocreomycetidae</taxon>
        <taxon>Hypocreales</taxon>
        <taxon>Clavicipitaceae</taxon>
        <taxon>Ustilaginoidea</taxon>
    </lineage>
</organism>
<sequence>MVIDEADDSAIWAEVQSAVAEKTPPPRRIPSSTQQTPCLRNTGSFVNTTEHRKYVDDILKQELRIMYIDIPNTINAYSGDIDDLNTASDVFFRQCCFVNDTEARKDTKCHWSRILIPGELKSNPSADNALSTWFDLGKIFRNKRDHAPIPRSSLEYDSEGSAGVDSSNDGESWNGFGSPSPPAIEGSGNAPEPESMRDTVAPLEGADHALIAQKILLLRQIYITYFRRTVKEFTENPPIGIKLPIFRYEFAESSLGIDDVIGMIV</sequence>
<proteinExistence type="predicted"/>
<dbReference type="AlphaFoldDB" id="A0A8E5HP04"/>
<evidence type="ECO:0000256" key="1">
    <source>
        <dbReference type="SAM" id="MobiDB-lite"/>
    </source>
</evidence>